<feature type="domain" description="SnoaL-like" evidence="1">
    <location>
        <begin position="17"/>
        <end position="152"/>
    </location>
</feature>
<organism evidence="2 3">
    <name type="scientific">Nocardioides imazamoxiresistens</name>
    <dbReference type="NCBI Taxonomy" id="3231893"/>
    <lineage>
        <taxon>Bacteria</taxon>
        <taxon>Bacillati</taxon>
        <taxon>Actinomycetota</taxon>
        <taxon>Actinomycetes</taxon>
        <taxon>Propionibacteriales</taxon>
        <taxon>Nocardioidaceae</taxon>
        <taxon>Nocardioides</taxon>
    </lineage>
</organism>
<dbReference type="SUPFAM" id="SSF54427">
    <property type="entry name" value="NTF2-like"/>
    <property type="match status" value="1"/>
</dbReference>
<keyword evidence="3" id="KW-1185">Reference proteome</keyword>
<evidence type="ECO:0000313" key="3">
    <source>
        <dbReference type="Proteomes" id="UP001268542"/>
    </source>
</evidence>
<name>A0ABU3PTB7_9ACTN</name>
<protein>
    <submittedName>
        <fullName evidence="2">Nuclear transport factor 2 family protein</fullName>
    </submittedName>
</protein>
<dbReference type="EMBL" id="JAVYII010000001">
    <property type="protein sequence ID" value="MDT9592131.1"/>
    <property type="molecule type" value="Genomic_DNA"/>
</dbReference>
<reference evidence="2 3" key="1">
    <citation type="submission" date="2023-08" db="EMBL/GenBank/DDBJ databases">
        <title>Nocardioides seae sp. nov., a bacterium isolated from a soil.</title>
        <authorList>
            <person name="Wang X."/>
        </authorList>
    </citation>
    <scope>NUCLEOTIDE SEQUENCE [LARGE SCALE GENOMIC DNA]</scope>
    <source>
        <strain evidence="2 3">YZH12</strain>
    </source>
</reference>
<evidence type="ECO:0000259" key="1">
    <source>
        <dbReference type="Pfam" id="PF13577"/>
    </source>
</evidence>
<comment type="caution">
    <text evidence="2">The sequence shown here is derived from an EMBL/GenBank/DDBJ whole genome shotgun (WGS) entry which is preliminary data.</text>
</comment>
<dbReference type="CDD" id="cd00531">
    <property type="entry name" value="NTF2_like"/>
    <property type="match status" value="1"/>
</dbReference>
<proteinExistence type="predicted"/>
<dbReference type="Pfam" id="PF13577">
    <property type="entry name" value="SnoaL_4"/>
    <property type="match status" value="1"/>
</dbReference>
<dbReference type="Proteomes" id="UP001268542">
    <property type="component" value="Unassembled WGS sequence"/>
</dbReference>
<dbReference type="InterPro" id="IPR037401">
    <property type="entry name" value="SnoaL-like"/>
</dbReference>
<gene>
    <name evidence="2" type="ORF">RDV89_03585</name>
</gene>
<accession>A0ABU3PTB7</accession>
<sequence>MSTPEDRLARIEARLIELEDERAIREVLSRYGHYADACLDDDYFALFTEDCVMEVSQGRGDDPYAIVRWDGREQMKEFLAVRTAGHGDGFYGRSLHMQGNNLTLRIDGDVAIANNYSFILHQDGVDLRLVSASVNDWRLVRRDGRWLISERRRRMVGAPDTADILRASER</sequence>
<dbReference type="InterPro" id="IPR032710">
    <property type="entry name" value="NTF2-like_dom_sf"/>
</dbReference>
<dbReference type="Gene3D" id="3.10.450.50">
    <property type="match status" value="1"/>
</dbReference>
<evidence type="ECO:0000313" key="2">
    <source>
        <dbReference type="EMBL" id="MDT9592131.1"/>
    </source>
</evidence>
<dbReference type="RefSeq" id="WP_315731355.1">
    <property type="nucleotide sequence ID" value="NZ_JAVYII010000001.1"/>
</dbReference>